<protein>
    <submittedName>
        <fullName evidence="1">Uncharacterized protein</fullName>
    </submittedName>
</protein>
<proteinExistence type="predicted"/>
<organism evidence="1">
    <name type="scientific">marine metagenome</name>
    <dbReference type="NCBI Taxonomy" id="408172"/>
    <lineage>
        <taxon>unclassified sequences</taxon>
        <taxon>metagenomes</taxon>
        <taxon>ecological metagenomes</taxon>
    </lineage>
</organism>
<accession>A0A382E0P1</accession>
<name>A0A382E0P1_9ZZZZ</name>
<evidence type="ECO:0000313" key="1">
    <source>
        <dbReference type="EMBL" id="SVB43387.1"/>
    </source>
</evidence>
<reference evidence="1" key="1">
    <citation type="submission" date="2018-05" db="EMBL/GenBank/DDBJ databases">
        <authorList>
            <person name="Lanie J.A."/>
            <person name="Ng W.-L."/>
            <person name="Kazmierczak K.M."/>
            <person name="Andrzejewski T.M."/>
            <person name="Davidsen T.M."/>
            <person name="Wayne K.J."/>
            <person name="Tettelin H."/>
            <person name="Glass J.I."/>
            <person name="Rusch D."/>
            <person name="Podicherti R."/>
            <person name="Tsui H.-C.T."/>
            <person name="Winkler M.E."/>
        </authorList>
    </citation>
    <scope>NUCLEOTIDE SEQUENCE</scope>
</reference>
<dbReference type="EMBL" id="UINC01041720">
    <property type="protein sequence ID" value="SVB43387.1"/>
    <property type="molecule type" value="Genomic_DNA"/>
</dbReference>
<dbReference type="AlphaFoldDB" id="A0A382E0P1"/>
<gene>
    <name evidence="1" type="ORF">METZ01_LOCUS196241</name>
</gene>
<sequence length="113" mass="13038">MTDKKPNDLENLKDLPGFKRSNPIYFENEVIDHLISITLELGAELWVVKDRLAHLEEVLTKNNKISLTDLQTGKPSELLQEKLDEERKQIIKRIYGRLYSKYGGELAEEKGAI</sequence>